<evidence type="ECO:0000256" key="6">
    <source>
        <dbReference type="ARBA" id="ARBA00023136"/>
    </source>
</evidence>
<evidence type="ECO:0000313" key="9">
    <source>
        <dbReference type="EMBL" id="NDV00543.1"/>
    </source>
</evidence>
<dbReference type="Proteomes" id="UP000474757">
    <property type="component" value="Unassembled WGS sequence"/>
</dbReference>
<dbReference type="RefSeq" id="WP_163890964.1">
    <property type="nucleotide sequence ID" value="NZ_JAAFYS010000001.1"/>
</dbReference>
<organism evidence="9 10">
    <name type="scientific">Pseudoroseicyclus tamaricis</name>
    <dbReference type="NCBI Taxonomy" id="2705421"/>
    <lineage>
        <taxon>Bacteria</taxon>
        <taxon>Pseudomonadati</taxon>
        <taxon>Pseudomonadota</taxon>
        <taxon>Alphaproteobacteria</taxon>
        <taxon>Rhodobacterales</taxon>
        <taxon>Paracoccaceae</taxon>
        <taxon>Pseudoroseicyclus</taxon>
    </lineage>
</organism>
<feature type="transmembrane region" description="Helical" evidence="7">
    <location>
        <begin position="321"/>
        <end position="344"/>
    </location>
</feature>
<reference evidence="9 10" key="1">
    <citation type="submission" date="2020-02" db="EMBL/GenBank/DDBJ databases">
        <title>Pseudoroseicyclus tamarix, sp. nov., isolated from offshore sediment of a Tamarix chinensis forest.</title>
        <authorList>
            <person name="Gai Y."/>
        </authorList>
    </citation>
    <scope>NUCLEOTIDE SEQUENCE [LARGE SCALE GENOMIC DNA]</scope>
    <source>
        <strain evidence="9 10">CLL3-39</strain>
    </source>
</reference>
<feature type="transmembrane region" description="Helical" evidence="7">
    <location>
        <begin position="279"/>
        <end position="301"/>
    </location>
</feature>
<dbReference type="AlphaFoldDB" id="A0A6B2JH54"/>
<dbReference type="InterPro" id="IPR035906">
    <property type="entry name" value="MetI-like_sf"/>
</dbReference>
<dbReference type="GO" id="GO:0071916">
    <property type="term" value="F:dipeptide transmembrane transporter activity"/>
    <property type="evidence" value="ECO:0007669"/>
    <property type="project" value="TreeGrafter"/>
</dbReference>
<dbReference type="Gene3D" id="1.10.3720.10">
    <property type="entry name" value="MetI-like"/>
    <property type="match status" value="1"/>
</dbReference>
<feature type="transmembrane region" description="Helical" evidence="7">
    <location>
        <begin position="211"/>
        <end position="231"/>
    </location>
</feature>
<name>A0A6B2JH54_9RHOB</name>
<dbReference type="EMBL" id="JAAGAB010000001">
    <property type="protein sequence ID" value="NDV00543.1"/>
    <property type="molecule type" value="Genomic_DNA"/>
</dbReference>
<gene>
    <name evidence="9" type="ORF">GZA08_06120</name>
</gene>
<feature type="domain" description="ABC transmembrane type-1" evidence="8">
    <location>
        <begin position="113"/>
        <end position="344"/>
    </location>
</feature>
<keyword evidence="2 7" id="KW-0813">Transport</keyword>
<sequence length="356" mass="38270">MTTNPGTRSTRAAGRALRLGGSLASVALTIAITLLGLVALTFFIGRIVPIDPVLTIVGEKAPPEVYDRVYRELGLDQPLITQFLYYLRDIARGDLGQSYTTDRAVLSDILRFFPATFELAVLGIIIGVALGVPAGVIAAVKRDTWVDHIVRIVALIGYSVPIFWLALMGLLVFYAKLQWVGGPGQLDIGYAYSYTRVTGFILVDTALSGDWAVFANAVSHIALPALLIGYYSMAYISRMTRSVMLEQLSSEYVLAARIKGASEYTVVVRHALRNAAIPLVTIVALSFGGLLEGSVLIETVFSWPGLGNYIAQSLLGGDMNAVLGGTLVVGTIFVLLNVGSDLLYRLLDPRTKAAAQ</sequence>
<keyword evidence="3" id="KW-1003">Cell membrane</keyword>
<evidence type="ECO:0000256" key="5">
    <source>
        <dbReference type="ARBA" id="ARBA00022989"/>
    </source>
</evidence>
<dbReference type="PANTHER" id="PTHR43163:SF8">
    <property type="entry name" value="D,D-DIPEPTIDE TRANSPORT SYSTEM PERMEASE PROTEIN DDPB-RELATED"/>
    <property type="match status" value="1"/>
</dbReference>
<dbReference type="InterPro" id="IPR045621">
    <property type="entry name" value="BPD_transp_1_N"/>
</dbReference>
<evidence type="ECO:0000313" key="10">
    <source>
        <dbReference type="Proteomes" id="UP000474757"/>
    </source>
</evidence>
<dbReference type="PROSITE" id="PS50928">
    <property type="entry name" value="ABC_TM1"/>
    <property type="match status" value="1"/>
</dbReference>
<keyword evidence="10" id="KW-1185">Reference proteome</keyword>
<evidence type="ECO:0000259" key="8">
    <source>
        <dbReference type="PROSITE" id="PS50928"/>
    </source>
</evidence>
<dbReference type="InterPro" id="IPR000515">
    <property type="entry name" value="MetI-like"/>
</dbReference>
<evidence type="ECO:0000256" key="2">
    <source>
        <dbReference type="ARBA" id="ARBA00022448"/>
    </source>
</evidence>
<comment type="similarity">
    <text evidence="7">Belongs to the binding-protein-dependent transport system permease family.</text>
</comment>
<evidence type="ECO:0000256" key="1">
    <source>
        <dbReference type="ARBA" id="ARBA00004651"/>
    </source>
</evidence>
<dbReference type="SUPFAM" id="SSF161098">
    <property type="entry name" value="MetI-like"/>
    <property type="match status" value="1"/>
</dbReference>
<dbReference type="PANTHER" id="PTHR43163">
    <property type="entry name" value="DIPEPTIDE TRANSPORT SYSTEM PERMEASE PROTEIN DPPB-RELATED"/>
    <property type="match status" value="1"/>
</dbReference>
<accession>A0A6B2JH54</accession>
<proteinExistence type="inferred from homology"/>
<dbReference type="GO" id="GO:0005886">
    <property type="term" value="C:plasma membrane"/>
    <property type="evidence" value="ECO:0007669"/>
    <property type="project" value="UniProtKB-SubCell"/>
</dbReference>
<evidence type="ECO:0000256" key="4">
    <source>
        <dbReference type="ARBA" id="ARBA00022692"/>
    </source>
</evidence>
<comment type="caution">
    <text evidence="9">The sequence shown here is derived from an EMBL/GenBank/DDBJ whole genome shotgun (WGS) entry which is preliminary data.</text>
</comment>
<feature type="transmembrane region" description="Helical" evidence="7">
    <location>
        <begin position="119"/>
        <end position="140"/>
    </location>
</feature>
<dbReference type="Pfam" id="PF19300">
    <property type="entry name" value="BPD_transp_1_N"/>
    <property type="match status" value="1"/>
</dbReference>
<evidence type="ECO:0000256" key="7">
    <source>
        <dbReference type="RuleBase" id="RU363032"/>
    </source>
</evidence>
<keyword evidence="4 7" id="KW-0812">Transmembrane</keyword>
<dbReference type="CDD" id="cd06261">
    <property type="entry name" value="TM_PBP2"/>
    <property type="match status" value="1"/>
</dbReference>
<keyword evidence="5 7" id="KW-1133">Transmembrane helix</keyword>
<keyword evidence="6 7" id="KW-0472">Membrane</keyword>
<feature type="transmembrane region" description="Helical" evidence="7">
    <location>
        <begin position="21"/>
        <end position="44"/>
    </location>
</feature>
<protein>
    <submittedName>
        <fullName evidence="9">ABC transporter permease</fullName>
    </submittedName>
</protein>
<dbReference type="Pfam" id="PF00528">
    <property type="entry name" value="BPD_transp_1"/>
    <property type="match status" value="1"/>
</dbReference>
<evidence type="ECO:0000256" key="3">
    <source>
        <dbReference type="ARBA" id="ARBA00022475"/>
    </source>
</evidence>
<comment type="subcellular location">
    <subcellularLocation>
        <location evidence="1 7">Cell membrane</location>
        <topology evidence="1 7">Multi-pass membrane protein</topology>
    </subcellularLocation>
</comment>
<feature type="transmembrane region" description="Helical" evidence="7">
    <location>
        <begin position="152"/>
        <end position="175"/>
    </location>
</feature>